<gene>
    <name evidence="11" type="ORF">H8S40_08905</name>
</gene>
<keyword evidence="2 8" id="KW-0812">Transmembrane</keyword>
<organism evidence="11 12">
    <name type="scientific">Ruminococcus hominis</name>
    <dbReference type="NCBI Taxonomy" id="2763065"/>
    <lineage>
        <taxon>Bacteria</taxon>
        <taxon>Bacillati</taxon>
        <taxon>Bacillota</taxon>
        <taxon>Clostridia</taxon>
        <taxon>Eubacteriales</taxon>
        <taxon>Oscillospiraceae</taxon>
        <taxon>Ruminococcus</taxon>
    </lineage>
</organism>
<keyword evidence="3" id="KW-0547">Nucleotide-binding</keyword>
<evidence type="ECO:0000313" key="12">
    <source>
        <dbReference type="Proteomes" id="UP000631576"/>
    </source>
</evidence>
<accession>A0ABR7G8C5</accession>
<dbReference type="SMART" id="SM00382">
    <property type="entry name" value="AAA"/>
    <property type="match status" value="1"/>
</dbReference>
<keyword evidence="5 8" id="KW-1133">Transmembrane helix</keyword>
<dbReference type="Pfam" id="PF00664">
    <property type="entry name" value="ABC_membrane"/>
    <property type="match status" value="1"/>
</dbReference>
<evidence type="ECO:0000259" key="9">
    <source>
        <dbReference type="PROSITE" id="PS50893"/>
    </source>
</evidence>
<feature type="transmembrane region" description="Helical" evidence="8">
    <location>
        <begin position="90"/>
        <end position="118"/>
    </location>
</feature>
<evidence type="ECO:0000256" key="6">
    <source>
        <dbReference type="ARBA" id="ARBA00023136"/>
    </source>
</evidence>
<comment type="subcellular location">
    <subcellularLocation>
        <location evidence="1">Cell membrane</location>
        <topology evidence="1">Multi-pass membrane protein</topology>
    </subcellularLocation>
</comment>
<keyword evidence="6 8" id="KW-0472">Membrane</keyword>
<dbReference type="CDD" id="cd18547">
    <property type="entry name" value="ABC_6TM_Tm288_like"/>
    <property type="match status" value="1"/>
</dbReference>
<dbReference type="InterPro" id="IPR017871">
    <property type="entry name" value="ABC_transporter-like_CS"/>
</dbReference>
<evidence type="ECO:0000256" key="3">
    <source>
        <dbReference type="ARBA" id="ARBA00022741"/>
    </source>
</evidence>
<dbReference type="PROSITE" id="PS00211">
    <property type="entry name" value="ABC_TRANSPORTER_1"/>
    <property type="match status" value="1"/>
</dbReference>
<dbReference type="RefSeq" id="WP_118688868.1">
    <property type="nucleotide sequence ID" value="NZ_JACOPE010000001.1"/>
</dbReference>
<dbReference type="SUPFAM" id="SSF90123">
    <property type="entry name" value="ABC transporter transmembrane region"/>
    <property type="match status" value="1"/>
</dbReference>
<dbReference type="GO" id="GO:0005524">
    <property type="term" value="F:ATP binding"/>
    <property type="evidence" value="ECO:0007669"/>
    <property type="project" value="UniProtKB-KW"/>
</dbReference>
<comment type="caution">
    <text evidence="11">The sequence shown here is derived from an EMBL/GenBank/DDBJ whole genome shotgun (WGS) entry which is preliminary data.</text>
</comment>
<dbReference type="Gene3D" id="3.40.50.300">
    <property type="entry name" value="P-loop containing nucleotide triphosphate hydrolases"/>
    <property type="match status" value="1"/>
</dbReference>
<dbReference type="SUPFAM" id="SSF52540">
    <property type="entry name" value="P-loop containing nucleoside triphosphate hydrolases"/>
    <property type="match status" value="1"/>
</dbReference>
<evidence type="ECO:0000256" key="4">
    <source>
        <dbReference type="ARBA" id="ARBA00022840"/>
    </source>
</evidence>
<evidence type="ECO:0000256" key="7">
    <source>
        <dbReference type="SAM" id="MobiDB-lite"/>
    </source>
</evidence>
<proteinExistence type="predicted"/>
<feature type="transmembrane region" description="Helical" evidence="8">
    <location>
        <begin position="283"/>
        <end position="301"/>
    </location>
</feature>
<evidence type="ECO:0000256" key="5">
    <source>
        <dbReference type="ARBA" id="ARBA00022989"/>
    </source>
</evidence>
<feature type="transmembrane region" description="Helical" evidence="8">
    <location>
        <begin position="41"/>
        <end position="59"/>
    </location>
</feature>
<dbReference type="PROSITE" id="PS50893">
    <property type="entry name" value="ABC_TRANSPORTER_2"/>
    <property type="match status" value="1"/>
</dbReference>
<feature type="region of interest" description="Disordered" evidence="7">
    <location>
        <begin position="1"/>
        <end position="22"/>
    </location>
</feature>
<protein>
    <submittedName>
        <fullName evidence="11">ABC transporter ATP-binding protein</fullName>
    </submittedName>
</protein>
<evidence type="ECO:0000256" key="8">
    <source>
        <dbReference type="SAM" id="Phobius"/>
    </source>
</evidence>
<dbReference type="InterPro" id="IPR039421">
    <property type="entry name" value="Type_1_exporter"/>
</dbReference>
<evidence type="ECO:0000256" key="2">
    <source>
        <dbReference type="ARBA" id="ARBA00022692"/>
    </source>
</evidence>
<evidence type="ECO:0000259" key="10">
    <source>
        <dbReference type="PROSITE" id="PS50929"/>
    </source>
</evidence>
<name>A0ABR7G8C5_9FIRM</name>
<dbReference type="EMBL" id="JACOPE010000001">
    <property type="protein sequence ID" value="MBC5683682.1"/>
    <property type="molecule type" value="Genomic_DNA"/>
</dbReference>
<feature type="domain" description="ABC transporter" evidence="9">
    <location>
        <begin position="370"/>
        <end position="604"/>
    </location>
</feature>
<feature type="domain" description="ABC transmembrane type-1" evidence="10">
    <location>
        <begin position="44"/>
        <end position="336"/>
    </location>
</feature>
<evidence type="ECO:0000256" key="1">
    <source>
        <dbReference type="ARBA" id="ARBA00004651"/>
    </source>
</evidence>
<dbReference type="InterPro" id="IPR003439">
    <property type="entry name" value="ABC_transporter-like_ATP-bd"/>
</dbReference>
<sequence length="614" mass="68037">MSENRGPRRGPMGHGRMGGEKAKDFKGTMGKLIKYMSAFKIQMLFVVIFAIGGTVFNIIGPKILGKATTEIFNGLVSKVSGGSGMDFEKIATILLTALALYVTSALCSLVQGFLMTGVSQKTTYRLRKEISQKINRMPMNYFDTRTHGEVLSRVTNDVDTLGQSLNQSATQIITSTTTIIGVLVMMLSISPLMTLVALLILPVSLGMISFVMKHSQKYFKGQQEYLGNVNGQVEEVYSGHNIVKAFNKEKDVIEEFEKTNDKLYDSAWKSQFFSGMMMPIMQFVGNLGYVGVVILGGVLAAKKTIEVGDIQSFIQYVRNFTQPIQQLAQVANMLQSTAAASERVFEFLEEEEEDQTVPNPVSVEGLEGNVTFEHVHFGYNEDKIIINDFSVDVKEGQKIAIVGPTGAGKTTMIKLLMRFYDVNGGAILIDGHNVKDFNRSELRQMFGMVLQDTWLFHGSIKDNIKYGKLDATDEEVIEAAKAARVHRFVQTLPGGYDMELNEEASNVSQGQKQLLTIARAILADPKILILDEATSSVDTRTEIQIQKAMDTLMKGRTSFVIAHRLSTIRDADVILVMKDGDIVEQGNHEELLAKNGFYADLYNSQFENTTEQAS</sequence>
<dbReference type="InterPro" id="IPR036640">
    <property type="entry name" value="ABC1_TM_sf"/>
</dbReference>
<dbReference type="Proteomes" id="UP000631576">
    <property type="component" value="Unassembled WGS sequence"/>
</dbReference>
<dbReference type="InterPro" id="IPR011527">
    <property type="entry name" value="ABC1_TM_dom"/>
</dbReference>
<dbReference type="PROSITE" id="PS50929">
    <property type="entry name" value="ABC_TM1F"/>
    <property type="match status" value="1"/>
</dbReference>
<evidence type="ECO:0000313" key="11">
    <source>
        <dbReference type="EMBL" id="MBC5683682.1"/>
    </source>
</evidence>
<dbReference type="CDD" id="cd03254">
    <property type="entry name" value="ABCC_Glucan_exporter_like"/>
    <property type="match status" value="1"/>
</dbReference>
<keyword evidence="12" id="KW-1185">Reference proteome</keyword>
<dbReference type="Pfam" id="PF00005">
    <property type="entry name" value="ABC_tran"/>
    <property type="match status" value="1"/>
</dbReference>
<reference evidence="11 12" key="1">
    <citation type="submission" date="2020-08" db="EMBL/GenBank/DDBJ databases">
        <title>Genome public.</title>
        <authorList>
            <person name="Liu C."/>
            <person name="Sun Q."/>
        </authorList>
    </citation>
    <scope>NUCLEOTIDE SEQUENCE [LARGE SCALE GENOMIC DNA]</scope>
    <source>
        <strain evidence="11 12">NSJ-13</strain>
    </source>
</reference>
<keyword evidence="4 11" id="KW-0067">ATP-binding</keyword>
<dbReference type="PANTHER" id="PTHR43394">
    <property type="entry name" value="ATP-DEPENDENT PERMEASE MDL1, MITOCHONDRIAL"/>
    <property type="match status" value="1"/>
</dbReference>
<dbReference type="PANTHER" id="PTHR43394:SF1">
    <property type="entry name" value="ATP-BINDING CASSETTE SUB-FAMILY B MEMBER 10, MITOCHONDRIAL"/>
    <property type="match status" value="1"/>
</dbReference>
<dbReference type="InterPro" id="IPR027417">
    <property type="entry name" value="P-loop_NTPase"/>
</dbReference>
<dbReference type="Gene3D" id="1.20.1560.10">
    <property type="entry name" value="ABC transporter type 1, transmembrane domain"/>
    <property type="match status" value="1"/>
</dbReference>
<dbReference type="InterPro" id="IPR003593">
    <property type="entry name" value="AAA+_ATPase"/>
</dbReference>